<organism evidence="4 5">
    <name type="scientific">Micromonospora zhanjiangensis</name>
    <dbReference type="NCBI Taxonomy" id="1522057"/>
    <lineage>
        <taxon>Bacteria</taxon>
        <taxon>Bacillati</taxon>
        <taxon>Actinomycetota</taxon>
        <taxon>Actinomycetes</taxon>
        <taxon>Micromonosporales</taxon>
        <taxon>Micromonosporaceae</taxon>
        <taxon>Micromonospora</taxon>
    </lineage>
</organism>
<protein>
    <submittedName>
        <fullName evidence="4">GvpL/GvpF family gas vesicle protein</fullName>
    </submittedName>
</protein>
<comment type="subcellular location">
    <subcellularLocation>
        <location evidence="2">Gas vesicle</location>
    </subcellularLocation>
</comment>
<dbReference type="PANTHER" id="PTHR36852:SF1">
    <property type="entry name" value="PROTEIN GVPL 2"/>
    <property type="match status" value="1"/>
</dbReference>
<evidence type="ECO:0000313" key="4">
    <source>
        <dbReference type="EMBL" id="MFC4106395.1"/>
    </source>
</evidence>
<sequence>MTGQYGRWVHAVTRDLDDRRLAGITGVGGAPVHAVREGGLTAVVGPVDLAEFGEDALHRNLENLDWLERVARAHHEVADAVVRFGPVVPARLATVYLDDARVRAALAEQHAGLTAALERVDGRLEWGVKAYAVPGAAGVAPAAAGPDEGPGRAYLRRRRARLTATEQSQRAAADGADRLHDAVGRLAVAARRHPPQDRRLSGTTDWMVLNGAYLVEAARAAEFAGAIRELIPGHPMLRVELTGPWPPYSFTELDDVEATR</sequence>
<dbReference type="Proteomes" id="UP001595868">
    <property type="component" value="Unassembled WGS sequence"/>
</dbReference>
<dbReference type="RefSeq" id="WP_377544177.1">
    <property type="nucleotide sequence ID" value="NZ_JBHSBN010000005.1"/>
</dbReference>
<dbReference type="PANTHER" id="PTHR36852">
    <property type="entry name" value="PROTEIN GVPL 2"/>
    <property type="match status" value="1"/>
</dbReference>
<dbReference type="EMBL" id="JBHSBN010000005">
    <property type="protein sequence ID" value="MFC4106395.1"/>
    <property type="molecule type" value="Genomic_DNA"/>
</dbReference>
<dbReference type="InterPro" id="IPR009430">
    <property type="entry name" value="GvpL/GvpF"/>
</dbReference>
<comment type="similarity">
    <text evidence="3">Belongs to the gas vesicle GvpF/GvpL family.</text>
</comment>
<proteinExistence type="inferred from homology"/>
<comment type="caution">
    <text evidence="4">The sequence shown here is derived from an EMBL/GenBank/DDBJ whole genome shotgun (WGS) entry which is preliminary data.</text>
</comment>
<keyword evidence="5" id="KW-1185">Reference proteome</keyword>
<reference evidence="5" key="1">
    <citation type="journal article" date="2019" name="Int. J. Syst. Evol. Microbiol.">
        <title>The Global Catalogue of Microorganisms (GCM) 10K type strain sequencing project: providing services to taxonomists for standard genome sequencing and annotation.</title>
        <authorList>
            <consortium name="The Broad Institute Genomics Platform"/>
            <consortium name="The Broad Institute Genome Sequencing Center for Infectious Disease"/>
            <person name="Wu L."/>
            <person name="Ma J."/>
        </authorList>
    </citation>
    <scope>NUCLEOTIDE SEQUENCE [LARGE SCALE GENOMIC DNA]</scope>
    <source>
        <strain evidence="5">2902at01</strain>
    </source>
</reference>
<name>A0ABV8KJW1_9ACTN</name>
<accession>A0ABV8KJW1</accession>
<evidence type="ECO:0000256" key="1">
    <source>
        <dbReference type="ARBA" id="ARBA00022987"/>
    </source>
</evidence>
<evidence type="ECO:0000256" key="3">
    <source>
        <dbReference type="ARBA" id="ARBA00035643"/>
    </source>
</evidence>
<evidence type="ECO:0000313" key="5">
    <source>
        <dbReference type="Proteomes" id="UP001595868"/>
    </source>
</evidence>
<evidence type="ECO:0000256" key="2">
    <source>
        <dbReference type="ARBA" id="ARBA00035108"/>
    </source>
</evidence>
<gene>
    <name evidence="4" type="ORF">ACFOX0_10650</name>
</gene>
<keyword evidence="1" id="KW-0304">Gas vesicle</keyword>
<dbReference type="Pfam" id="PF06386">
    <property type="entry name" value="GvpL_GvpF"/>
    <property type="match status" value="1"/>
</dbReference>